<feature type="domain" description="FCP1 homology" evidence="3">
    <location>
        <begin position="94"/>
        <end position="263"/>
    </location>
</feature>
<reference evidence="4 5" key="1">
    <citation type="journal article" date="2019" name="Nat. Ecol. Evol.">
        <title>Megaphylogeny resolves global patterns of mushroom evolution.</title>
        <authorList>
            <person name="Varga T."/>
            <person name="Krizsan K."/>
            <person name="Foldi C."/>
            <person name="Dima B."/>
            <person name="Sanchez-Garcia M."/>
            <person name="Sanchez-Ramirez S."/>
            <person name="Szollosi G.J."/>
            <person name="Szarkandi J.G."/>
            <person name="Papp V."/>
            <person name="Albert L."/>
            <person name="Andreopoulos W."/>
            <person name="Angelini C."/>
            <person name="Antonin V."/>
            <person name="Barry K.W."/>
            <person name="Bougher N.L."/>
            <person name="Buchanan P."/>
            <person name="Buyck B."/>
            <person name="Bense V."/>
            <person name="Catcheside P."/>
            <person name="Chovatia M."/>
            <person name="Cooper J."/>
            <person name="Damon W."/>
            <person name="Desjardin D."/>
            <person name="Finy P."/>
            <person name="Geml J."/>
            <person name="Haridas S."/>
            <person name="Hughes K."/>
            <person name="Justo A."/>
            <person name="Karasinski D."/>
            <person name="Kautmanova I."/>
            <person name="Kiss B."/>
            <person name="Kocsube S."/>
            <person name="Kotiranta H."/>
            <person name="LaButti K.M."/>
            <person name="Lechner B.E."/>
            <person name="Liimatainen K."/>
            <person name="Lipzen A."/>
            <person name="Lukacs Z."/>
            <person name="Mihaltcheva S."/>
            <person name="Morgado L.N."/>
            <person name="Niskanen T."/>
            <person name="Noordeloos M.E."/>
            <person name="Ohm R.A."/>
            <person name="Ortiz-Santana B."/>
            <person name="Ovrebo C."/>
            <person name="Racz N."/>
            <person name="Riley R."/>
            <person name="Savchenko A."/>
            <person name="Shiryaev A."/>
            <person name="Soop K."/>
            <person name="Spirin V."/>
            <person name="Szebenyi C."/>
            <person name="Tomsovsky M."/>
            <person name="Tulloss R.E."/>
            <person name="Uehling J."/>
            <person name="Grigoriev I.V."/>
            <person name="Vagvolgyi C."/>
            <person name="Papp T."/>
            <person name="Martin F.M."/>
            <person name="Miettinen O."/>
            <person name="Hibbett D.S."/>
            <person name="Nagy L.G."/>
        </authorList>
    </citation>
    <scope>NUCLEOTIDE SEQUENCE [LARGE SCALE GENOMIC DNA]</scope>
    <source>
        <strain evidence="4 5">FP101781</strain>
    </source>
</reference>
<dbReference type="GO" id="GO:0005744">
    <property type="term" value="C:TIM23 mitochondrial import inner membrane translocase complex"/>
    <property type="evidence" value="ECO:0007669"/>
    <property type="project" value="UniProtKB-UniRule"/>
</dbReference>
<evidence type="ECO:0000259" key="3">
    <source>
        <dbReference type="PROSITE" id="PS50969"/>
    </source>
</evidence>
<dbReference type="GO" id="GO:0015031">
    <property type="term" value="P:protein transport"/>
    <property type="evidence" value="ECO:0007669"/>
    <property type="project" value="UniProtKB-KW"/>
</dbReference>
<comment type="similarity">
    <text evidence="1">Belongs to the TIM50 family.</text>
</comment>
<feature type="region of interest" description="Disordered" evidence="2">
    <location>
        <begin position="1"/>
        <end position="80"/>
    </location>
</feature>
<comment type="caution">
    <text evidence="4">The sequence shown here is derived from an EMBL/GenBank/DDBJ whole genome shotgun (WGS) entry which is preliminary data.</text>
</comment>
<dbReference type="InterPro" id="IPR036412">
    <property type="entry name" value="HAD-like_sf"/>
</dbReference>
<dbReference type="Pfam" id="PF03031">
    <property type="entry name" value="NIF"/>
    <property type="match status" value="1"/>
</dbReference>
<feature type="compositionally biased region" description="Basic and acidic residues" evidence="2">
    <location>
        <begin position="28"/>
        <end position="45"/>
    </location>
</feature>
<gene>
    <name evidence="4" type="ORF">FA13DRAFT_1757169</name>
</gene>
<dbReference type="AlphaFoldDB" id="A0A4Y7SMC9"/>
<evidence type="ECO:0000256" key="1">
    <source>
        <dbReference type="RuleBase" id="RU365079"/>
    </source>
</evidence>
<proteinExistence type="inferred from homology"/>
<dbReference type="OrthoDB" id="1711508at2759"/>
<keyword evidence="1" id="KW-0811">Translocation</keyword>
<keyword evidence="1" id="KW-0813">Transport</keyword>
<comment type="subunit">
    <text evidence="1">Component of the TIM23 complex.</text>
</comment>
<dbReference type="PANTHER" id="PTHR12210">
    <property type="entry name" value="DULLARD PROTEIN PHOSPHATASE"/>
    <property type="match status" value="1"/>
</dbReference>
<dbReference type="InterPro" id="IPR050365">
    <property type="entry name" value="TIM50"/>
</dbReference>
<keyword evidence="1" id="KW-0653">Protein transport</keyword>
<comment type="subcellular location">
    <subcellularLocation>
        <location evidence="1">Mitochondrion inner membrane</location>
        <topology evidence="1">Single-pass membrane protein</topology>
    </subcellularLocation>
</comment>
<dbReference type="SMART" id="SM00577">
    <property type="entry name" value="CPDc"/>
    <property type="match status" value="1"/>
</dbReference>
<evidence type="ECO:0000256" key="2">
    <source>
        <dbReference type="SAM" id="MobiDB-lite"/>
    </source>
</evidence>
<dbReference type="InterPro" id="IPR023214">
    <property type="entry name" value="HAD_sf"/>
</dbReference>
<feature type="region of interest" description="Disordered" evidence="2">
    <location>
        <begin position="268"/>
        <end position="288"/>
    </location>
</feature>
<feature type="region of interest" description="Disordered" evidence="2">
    <location>
        <begin position="337"/>
        <end position="403"/>
    </location>
</feature>
<feature type="compositionally biased region" description="Low complexity" evidence="2">
    <location>
        <begin position="362"/>
        <end position="393"/>
    </location>
</feature>
<sequence>MARKFDFDYNFDPAGTSPIKPDPYSDNPVKEGRALVRRNPYDDQRSSSPPRGSEDRIPARKGSKSPSIPLPPQKRPSPEYLATTLEPSSKLDDARTQRKLLILDLNGTLVFRSPHQKKNAYQYRGNQRPLRTVHRRPYLTSFTSYLFHPTVREWLDTMIWSSAQPHSVDDMKDELVAIWARDTLGLTQEDYHRKTQTTKDLRKPWADAKLSGLGHSAKSTLLLDDSPLKAHLQPWNHLCIKEYVIDMRRNDVKVRDAERLREMQDVKNEEIETEESSRKRKGAKVSKFADRVAQAAAEATGEDGRPLEYDGTLLAVIGILDGAKEESNVSGWMRAGGLLNLTPSPSRSSTPGPMKKRRPSSDSESSSSSTQPPPSSSLSEESRPPSSEGEQQEATGIPLDTPHHLWFDHPNAFAYWVRRGRKALEALEIPVEHGIVGSLS</sequence>
<keyword evidence="1" id="KW-0809">Transit peptide</keyword>
<dbReference type="Gene3D" id="3.40.50.1000">
    <property type="entry name" value="HAD superfamily/HAD-like"/>
    <property type="match status" value="1"/>
</dbReference>
<dbReference type="SUPFAM" id="SSF56784">
    <property type="entry name" value="HAD-like"/>
    <property type="match status" value="1"/>
</dbReference>
<dbReference type="STRING" id="71717.A0A4Y7SMC9"/>
<organism evidence="4 5">
    <name type="scientific">Coprinellus micaceus</name>
    <name type="common">Glistening ink-cap mushroom</name>
    <name type="synonym">Coprinus micaceus</name>
    <dbReference type="NCBI Taxonomy" id="71717"/>
    <lineage>
        <taxon>Eukaryota</taxon>
        <taxon>Fungi</taxon>
        <taxon>Dikarya</taxon>
        <taxon>Basidiomycota</taxon>
        <taxon>Agaricomycotina</taxon>
        <taxon>Agaricomycetes</taxon>
        <taxon>Agaricomycetidae</taxon>
        <taxon>Agaricales</taxon>
        <taxon>Agaricineae</taxon>
        <taxon>Psathyrellaceae</taxon>
        <taxon>Coprinellus</taxon>
    </lineage>
</organism>
<keyword evidence="5" id="KW-1185">Reference proteome</keyword>
<protein>
    <recommendedName>
        <fullName evidence="1">Mitochondrial import inner membrane translocase subunit TIM50</fullName>
    </recommendedName>
</protein>
<feature type="compositionally biased region" description="Low complexity" evidence="2">
    <location>
        <begin position="342"/>
        <end position="353"/>
    </location>
</feature>
<keyword evidence="1" id="KW-0496">Mitochondrion</keyword>
<dbReference type="EMBL" id="QPFP01000084">
    <property type="protein sequence ID" value="TEB22881.1"/>
    <property type="molecule type" value="Genomic_DNA"/>
</dbReference>
<comment type="function">
    <text evidence="1">Essential component of the TIM23 complex, a complex that mediates the translocation of transit peptide-containing proteins across the mitochondrial inner membrane.</text>
</comment>
<dbReference type="PROSITE" id="PS50969">
    <property type="entry name" value="FCP1"/>
    <property type="match status" value="1"/>
</dbReference>
<dbReference type="Proteomes" id="UP000298030">
    <property type="component" value="Unassembled WGS sequence"/>
</dbReference>
<evidence type="ECO:0000313" key="4">
    <source>
        <dbReference type="EMBL" id="TEB22881.1"/>
    </source>
</evidence>
<name>A0A4Y7SMC9_COPMI</name>
<evidence type="ECO:0000313" key="5">
    <source>
        <dbReference type="Proteomes" id="UP000298030"/>
    </source>
</evidence>
<accession>A0A4Y7SMC9</accession>
<dbReference type="InterPro" id="IPR004274">
    <property type="entry name" value="FCP1_dom"/>
</dbReference>